<evidence type="ECO:0000313" key="3">
    <source>
        <dbReference type="Proteomes" id="UP000264217"/>
    </source>
</evidence>
<keyword evidence="1" id="KW-0812">Transmembrane</keyword>
<dbReference type="GO" id="GO:0006508">
    <property type="term" value="P:proteolysis"/>
    <property type="evidence" value="ECO:0007669"/>
    <property type="project" value="UniProtKB-KW"/>
</dbReference>
<reference evidence="2 3" key="1">
    <citation type="submission" date="2018-08" db="EMBL/GenBank/DDBJ databases">
        <title>Mucilaginibacter sp. MYSH2.</title>
        <authorList>
            <person name="Seo T."/>
        </authorList>
    </citation>
    <scope>NUCLEOTIDE SEQUENCE [LARGE SCALE GENOMIC DNA]</scope>
    <source>
        <strain evidence="2 3">MYSH2</strain>
    </source>
</reference>
<dbReference type="AlphaFoldDB" id="A0A372NPI5"/>
<dbReference type="Proteomes" id="UP000264217">
    <property type="component" value="Unassembled WGS sequence"/>
</dbReference>
<dbReference type="PRINTS" id="PR00834">
    <property type="entry name" value="PROTEASES2C"/>
</dbReference>
<evidence type="ECO:0000313" key="2">
    <source>
        <dbReference type="EMBL" id="RFZ90832.1"/>
    </source>
</evidence>
<keyword evidence="3" id="KW-1185">Reference proteome</keyword>
<dbReference type="RefSeq" id="WP_117393034.1">
    <property type="nucleotide sequence ID" value="NZ_QWDC01000003.1"/>
</dbReference>
<accession>A0A372NPI5</accession>
<dbReference type="GO" id="GO:0004252">
    <property type="term" value="F:serine-type endopeptidase activity"/>
    <property type="evidence" value="ECO:0007669"/>
    <property type="project" value="InterPro"/>
</dbReference>
<proteinExistence type="predicted"/>
<dbReference type="SUPFAM" id="SSF50494">
    <property type="entry name" value="Trypsin-like serine proteases"/>
    <property type="match status" value="1"/>
</dbReference>
<dbReference type="PANTHER" id="PTHR43019:SF23">
    <property type="entry name" value="PROTEASE DO-LIKE 5, CHLOROPLASTIC"/>
    <property type="match status" value="1"/>
</dbReference>
<sequence length="367" mass="40946">MRENQLIDLIERYLAGEMTQQEREDFDVLRQKDASIDAKMAEHKDFTSLIKQYNERAKLETRLNAIHEEIDVHTLKEDLMAHPSWIVQMWRHHHSKISVAASVAILAILLTLFATGDLSNKDPRYLQLKREVDQIKGRTKQLDDKTDKIIEDGKKPGPTINAKFKGTGFALTGNGYIVTNFHVVNDADSVYVQNAEGTSFHTKVVYTDPAYDVAILQINDPAFKNIGPVPYSFKKSKSDLGELVYTLGFPGDDVRYGPGALTGASGYRGDTTQYEVYIPVNPGNSGGPLLDDKGNVIGVINGKQTQTAGAAFAVKSKYLLKAIQNIPTDSLTKSLNLNTKSTMANLSRTKQIEKLRNYVFMVKVYNQ</sequence>
<organism evidence="2 3">
    <name type="scientific">Mucilaginibacter conchicola</name>
    <dbReference type="NCBI Taxonomy" id="2303333"/>
    <lineage>
        <taxon>Bacteria</taxon>
        <taxon>Pseudomonadati</taxon>
        <taxon>Bacteroidota</taxon>
        <taxon>Sphingobacteriia</taxon>
        <taxon>Sphingobacteriales</taxon>
        <taxon>Sphingobacteriaceae</taxon>
        <taxon>Mucilaginibacter</taxon>
    </lineage>
</organism>
<gene>
    <name evidence="2" type="ORF">D0C36_17935</name>
</gene>
<feature type="transmembrane region" description="Helical" evidence="1">
    <location>
        <begin position="97"/>
        <end position="116"/>
    </location>
</feature>
<dbReference type="EMBL" id="QWDC01000003">
    <property type="protein sequence ID" value="RFZ90832.1"/>
    <property type="molecule type" value="Genomic_DNA"/>
</dbReference>
<name>A0A372NPI5_9SPHI</name>
<keyword evidence="2" id="KW-0378">Hydrolase</keyword>
<dbReference type="Gene3D" id="2.40.10.10">
    <property type="entry name" value="Trypsin-like serine proteases"/>
    <property type="match status" value="2"/>
</dbReference>
<dbReference type="PANTHER" id="PTHR43019">
    <property type="entry name" value="SERINE ENDOPROTEASE DEGS"/>
    <property type="match status" value="1"/>
</dbReference>
<comment type="caution">
    <text evidence="2">The sequence shown here is derived from an EMBL/GenBank/DDBJ whole genome shotgun (WGS) entry which is preliminary data.</text>
</comment>
<evidence type="ECO:0000256" key="1">
    <source>
        <dbReference type="SAM" id="Phobius"/>
    </source>
</evidence>
<dbReference type="InterPro" id="IPR001940">
    <property type="entry name" value="Peptidase_S1C"/>
</dbReference>
<dbReference type="OrthoDB" id="9766361at2"/>
<keyword evidence="1" id="KW-1133">Transmembrane helix</keyword>
<protein>
    <submittedName>
        <fullName evidence="2">Serine protease</fullName>
    </submittedName>
</protein>
<keyword evidence="2" id="KW-0645">Protease</keyword>
<dbReference type="Pfam" id="PF13365">
    <property type="entry name" value="Trypsin_2"/>
    <property type="match status" value="1"/>
</dbReference>
<dbReference type="InterPro" id="IPR009003">
    <property type="entry name" value="Peptidase_S1_PA"/>
</dbReference>
<dbReference type="InterPro" id="IPR043504">
    <property type="entry name" value="Peptidase_S1_PA_chymotrypsin"/>
</dbReference>
<keyword evidence="1" id="KW-0472">Membrane</keyword>